<dbReference type="EMBL" id="JANGAC010000015">
    <property type="protein sequence ID" value="MCQ4924781.1"/>
    <property type="molecule type" value="Genomic_DNA"/>
</dbReference>
<dbReference type="RefSeq" id="WP_256312386.1">
    <property type="nucleotide sequence ID" value="NZ_JANGAC010000015.1"/>
</dbReference>
<organism evidence="1 2">
    <name type="scientific">Tissierella carlieri</name>
    <dbReference type="NCBI Taxonomy" id="689904"/>
    <lineage>
        <taxon>Bacteria</taxon>
        <taxon>Bacillati</taxon>
        <taxon>Bacillota</taxon>
        <taxon>Tissierellia</taxon>
        <taxon>Tissierellales</taxon>
        <taxon>Tissierellaceae</taxon>
        <taxon>Tissierella</taxon>
    </lineage>
</organism>
<comment type="caution">
    <text evidence="1">The sequence shown here is derived from an EMBL/GenBank/DDBJ whole genome shotgun (WGS) entry which is preliminary data.</text>
</comment>
<dbReference type="Proteomes" id="UP001524478">
    <property type="component" value="Unassembled WGS sequence"/>
</dbReference>
<proteinExistence type="predicted"/>
<evidence type="ECO:0008006" key="3">
    <source>
        <dbReference type="Google" id="ProtNLM"/>
    </source>
</evidence>
<sequence>MNSKEYIIYKCLNCDRSFVLLASEVNHDENESEYITCPSIVENIERL</sequence>
<reference evidence="1 2" key="1">
    <citation type="submission" date="2022-06" db="EMBL/GenBank/DDBJ databases">
        <title>Isolation of gut microbiota from human fecal samples.</title>
        <authorList>
            <person name="Pamer E.G."/>
            <person name="Barat B."/>
            <person name="Waligurski E."/>
            <person name="Medina S."/>
            <person name="Paddock L."/>
            <person name="Mostad J."/>
        </authorList>
    </citation>
    <scope>NUCLEOTIDE SEQUENCE [LARGE SCALE GENOMIC DNA]</scope>
    <source>
        <strain evidence="1 2">DFI.7.95</strain>
    </source>
</reference>
<protein>
    <recommendedName>
        <fullName evidence="3">C2H2-type domain-containing protein</fullName>
    </recommendedName>
</protein>
<evidence type="ECO:0000313" key="2">
    <source>
        <dbReference type="Proteomes" id="UP001524478"/>
    </source>
</evidence>
<accession>A0ABT1SEA0</accession>
<gene>
    <name evidence="1" type="ORF">NE686_16895</name>
</gene>
<keyword evidence="2" id="KW-1185">Reference proteome</keyword>
<name>A0ABT1SEA0_9FIRM</name>
<evidence type="ECO:0000313" key="1">
    <source>
        <dbReference type="EMBL" id="MCQ4924781.1"/>
    </source>
</evidence>